<dbReference type="Pfam" id="PF00512">
    <property type="entry name" value="HisKA"/>
    <property type="match status" value="1"/>
</dbReference>
<dbReference type="InterPro" id="IPR036641">
    <property type="entry name" value="HPT_dom_sf"/>
</dbReference>
<dbReference type="PROSITE" id="PS50110">
    <property type="entry name" value="RESPONSE_REGULATORY"/>
    <property type="match status" value="2"/>
</dbReference>
<evidence type="ECO:0000256" key="3">
    <source>
        <dbReference type="ARBA" id="ARBA00012438"/>
    </source>
</evidence>
<dbReference type="PANTHER" id="PTHR45339:SF1">
    <property type="entry name" value="HYBRID SIGNAL TRANSDUCTION HISTIDINE KINASE J"/>
    <property type="match status" value="1"/>
</dbReference>
<evidence type="ECO:0000256" key="15">
    <source>
        <dbReference type="SAM" id="Coils"/>
    </source>
</evidence>
<feature type="transmembrane region" description="Helical" evidence="16">
    <location>
        <begin position="190"/>
        <end position="210"/>
    </location>
</feature>
<keyword evidence="6 14" id="KW-0597">Phosphoprotein</keyword>
<name>A0ABN0NE37_9GAMM</name>
<reference evidence="20" key="2">
    <citation type="submission" date="2013-04" db="EMBL/GenBank/DDBJ databases">
        <title>Genome sequence of Pseudoalteromonas undina.</title>
        <authorList>
            <person name="Xie B.-B."/>
            <person name="Rong J.-C."/>
            <person name="Qin Q.-L."/>
            <person name="Shu Y.-L."/>
            <person name="Zhang Y.-Z."/>
        </authorList>
    </citation>
    <scope>NUCLEOTIDE SEQUENCE</scope>
    <source>
        <strain evidence="20">NCIMB 2128</strain>
    </source>
</reference>
<keyword evidence="8" id="KW-0547">Nucleotide-binding</keyword>
<dbReference type="PROSITE" id="PS50109">
    <property type="entry name" value="HIS_KIN"/>
    <property type="match status" value="1"/>
</dbReference>
<dbReference type="SMART" id="SM00073">
    <property type="entry name" value="HPT"/>
    <property type="match status" value="1"/>
</dbReference>
<protein>
    <recommendedName>
        <fullName evidence="3">histidine kinase</fullName>
        <ecNumber evidence="3">2.7.13.3</ecNumber>
    </recommendedName>
</protein>
<dbReference type="InterPro" id="IPR003661">
    <property type="entry name" value="HisK_dim/P_dom"/>
</dbReference>
<evidence type="ECO:0000259" key="19">
    <source>
        <dbReference type="PROSITE" id="PS50894"/>
    </source>
</evidence>
<organism evidence="20 21">
    <name type="scientific">Pseudoalteromonas undina</name>
    <dbReference type="NCBI Taxonomy" id="43660"/>
    <lineage>
        <taxon>Bacteria</taxon>
        <taxon>Pseudomonadati</taxon>
        <taxon>Pseudomonadota</taxon>
        <taxon>Gammaproteobacteria</taxon>
        <taxon>Alteromonadales</taxon>
        <taxon>Pseudoalteromonadaceae</taxon>
        <taxon>Pseudoalteromonas</taxon>
    </lineage>
</organism>
<dbReference type="SUPFAM" id="SSF47226">
    <property type="entry name" value="Histidine-containing phosphotransfer domain, HPT domain"/>
    <property type="match status" value="1"/>
</dbReference>
<keyword evidence="7 16" id="KW-0812">Transmembrane</keyword>
<feature type="domain" description="Response regulatory" evidence="18">
    <location>
        <begin position="689"/>
        <end position="805"/>
    </location>
</feature>
<dbReference type="InterPro" id="IPR001789">
    <property type="entry name" value="Sig_transdc_resp-reg_receiver"/>
</dbReference>
<evidence type="ECO:0000313" key="21">
    <source>
        <dbReference type="Proteomes" id="UP000016534"/>
    </source>
</evidence>
<gene>
    <name evidence="20" type="ORF">PUND_15784</name>
</gene>
<dbReference type="SMART" id="SM00388">
    <property type="entry name" value="HisKA"/>
    <property type="match status" value="1"/>
</dbReference>
<dbReference type="PROSITE" id="PS50894">
    <property type="entry name" value="HPT"/>
    <property type="match status" value="1"/>
</dbReference>
<evidence type="ECO:0000256" key="13">
    <source>
        <dbReference type="PROSITE-ProRule" id="PRU00110"/>
    </source>
</evidence>
<comment type="caution">
    <text evidence="20">The sequence shown here is derived from an EMBL/GenBank/DDBJ whole genome shotgun (WGS) entry which is preliminary data.</text>
</comment>
<evidence type="ECO:0000256" key="14">
    <source>
        <dbReference type="PROSITE-ProRule" id="PRU00169"/>
    </source>
</evidence>
<keyword evidence="4" id="KW-1003">Cell membrane</keyword>
<keyword evidence="21" id="KW-1185">Reference proteome</keyword>
<dbReference type="Pfam" id="PF01627">
    <property type="entry name" value="Hpt"/>
    <property type="match status" value="1"/>
</dbReference>
<dbReference type="SMART" id="SM00387">
    <property type="entry name" value="HATPase_c"/>
    <property type="match status" value="1"/>
</dbReference>
<evidence type="ECO:0000256" key="2">
    <source>
        <dbReference type="ARBA" id="ARBA00004429"/>
    </source>
</evidence>
<dbReference type="SUPFAM" id="SSF47384">
    <property type="entry name" value="Homodimeric domain of signal transducing histidine kinase"/>
    <property type="match status" value="1"/>
</dbReference>
<dbReference type="Pfam" id="PF00072">
    <property type="entry name" value="Response_reg"/>
    <property type="match status" value="1"/>
</dbReference>
<keyword evidence="10 16" id="KW-1133">Transmembrane helix</keyword>
<evidence type="ECO:0000256" key="5">
    <source>
        <dbReference type="ARBA" id="ARBA00022519"/>
    </source>
</evidence>
<feature type="coiled-coil region" evidence="15">
    <location>
        <begin position="265"/>
        <end position="303"/>
    </location>
</feature>
<dbReference type="GO" id="GO:0004673">
    <property type="term" value="F:protein histidine kinase activity"/>
    <property type="evidence" value="ECO:0007669"/>
    <property type="project" value="UniProtKB-EC"/>
</dbReference>
<feature type="domain" description="Histidine kinase" evidence="17">
    <location>
        <begin position="313"/>
        <end position="528"/>
    </location>
</feature>
<dbReference type="InterPro" id="IPR005467">
    <property type="entry name" value="His_kinase_dom"/>
</dbReference>
<evidence type="ECO:0000256" key="4">
    <source>
        <dbReference type="ARBA" id="ARBA00022475"/>
    </source>
</evidence>
<dbReference type="CDD" id="cd16922">
    <property type="entry name" value="HATPase_EvgS-ArcB-TorS-like"/>
    <property type="match status" value="1"/>
</dbReference>
<keyword evidence="20" id="KW-0808">Transferase</keyword>
<evidence type="ECO:0000256" key="7">
    <source>
        <dbReference type="ARBA" id="ARBA00022692"/>
    </source>
</evidence>
<dbReference type="EMBL" id="AHCF02000038">
    <property type="protein sequence ID" value="ERG59806.1"/>
    <property type="molecule type" value="Genomic_DNA"/>
</dbReference>
<evidence type="ECO:0000256" key="16">
    <source>
        <dbReference type="SAM" id="Phobius"/>
    </source>
</evidence>
<evidence type="ECO:0000259" key="17">
    <source>
        <dbReference type="PROSITE" id="PS50109"/>
    </source>
</evidence>
<dbReference type="SUPFAM" id="SSF55874">
    <property type="entry name" value="ATPase domain of HSP90 chaperone/DNA topoisomerase II/histidine kinase"/>
    <property type="match status" value="1"/>
</dbReference>
<dbReference type="InterPro" id="IPR036097">
    <property type="entry name" value="HisK_dim/P_sf"/>
</dbReference>
<feature type="domain" description="HPt" evidence="19">
    <location>
        <begin position="843"/>
        <end position="934"/>
    </location>
</feature>
<dbReference type="CDD" id="cd17546">
    <property type="entry name" value="REC_hyHK_CKI1_RcsC-like"/>
    <property type="match status" value="1"/>
</dbReference>
<dbReference type="Gene3D" id="3.30.565.10">
    <property type="entry name" value="Histidine kinase-like ATPase, C-terminal domain"/>
    <property type="match status" value="1"/>
</dbReference>
<dbReference type="PRINTS" id="PR00344">
    <property type="entry name" value="BCTRLSENSOR"/>
</dbReference>
<dbReference type="InterPro" id="IPR036890">
    <property type="entry name" value="HATPase_C_sf"/>
</dbReference>
<dbReference type="InterPro" id="IPR004358">
    <property type="entry name" value="Sig_transdc_His_kin-like_C"/>
</dbReference>
<keyword evidence="12 16" id="KW-0472">Membrane</keyword>
<evidence type="ECO:0000313" key="20">
    <source>
        <dbReference type="EMBL" id="ERG59806.1"/>
    </source>
</evidence>
<dbReference type="PANTHER" id="PTHR45339">
    <property type="entry name" value="HYBRID SIGNAL TRANSDUCTION HISTIDINE KINASE J"/>
    <property type="match status" value="1"/>
</dbReference>
<dbReference type="EC" id="2.7.13.3" evidence="3"/>
<dbReference type="InterPro" id="IPR003594">
    <property type="entry name" value="HATPase_dom"/>
</dbReference>
<evidence type="ECO:0000256" key="6">
    <source>
        <dbReference type="ARBA" id="ARBA00022553"/>
    </source>
</evidence>
<keyword evidence="20" id="KW-0418">Kinase</keyword>
<dbReference type="Gene3D" id="1.20.120.160">
    <property type="entry name" value="HPT domain"/>
    <property type="match status" value="1"/>
</dbReference>
<keyword evidence="9" id="KW-0067">ATP-binding</keyword>
<evidence type="ECO:0000256" key="12">
    <source>
        <dbReference type="ARBA" id="ARBA00023136"/>
    </source>
</evidence>
<proteinExistence type="predicted"/>
<keyword evidence="5" id="KW-0997">Cell inner membrane</keyword>
<dbReference type="Pfam" id="PF02518">
    <property type="entry name" value="HATPase_c"/>
    <property type="match status" value="1"/>
</dbReference>
<comment type="catalytic activity">
    <reaction evidence="1">
        <text>ATP + protein L-histidine = ADP + protein N-phospho-L-histidine.</text>
        <dbReference type="EC" id="2.7.13.3"/>
    </reaction>
</comment>
<dbReference type="Gene3D" id="3.40.50.2300">
    <property type="match status" value="2"/>
</dbReference>
<evidence type="ECO:0000256" key="1">
    <source>
        <dbReference type="ARBA" id="ARBA00000085"/>
    </source>
</evidence>
<keyword evidence="15" id="KW-0175">Coiled coil</keyword>
<keyword evidence="11" id="KW-0902">Two-component regulatory system</keyword>
<sequence length="945" mass="106124">MSMYILTFNKNDNNAQIMTKLGLRDSVLTLTLIPTVIIGLLLGGYFTINRYIELDEILYQQGTTISEPLAIALEQPLLEKNKKLLNRVIRYTHNKHSPAIKSIAIFNDNNQLIITSNYHRSFDTLIEQTQIDSFKATHVQQTEELVTFFTPIINHTTPNSDWNTSEFQTTLGTVVIQLNRDKAVIGQQRALLVSGIIIILALVLAAILALKLSRMFMTPLNKLVLATDRLIEGKRQTGLTEPMNGEFELLREGLNTISHSMVMQKDEMQKNIDQATSDYRETLEQYETQNIQLTMAKKEAQDANRVKSDFLAKMSHELRTPLNGVIGFTRQLYKTPLNKNQKDYLDTIELSANSLLTIISDILDFSKLEAGAMELESIQFQLRDSVNEVMTLLAPSAHDKQLELSIYINPQVPDHLTGDPTRFKQVLINLLSNAIKFTEKGAIKVDISHRLLDEERTSILVSVADTGVGIPADKQDALFTAFGQADSSITRKFGGTGLGLIITKHIVEAMNGRITLNSAPGSGTCFTFNGVFRLPNHVFINDLPTQSLIGKRVLYLEPHKHTHHAVVSLLQEWKISVTRCHSESEFLECIEKSEINFDICLIGHMASVDDMQRLKSYVKAVRESTDYLYLMLNTVSHNMREAFIGSGADACLSKPLNHRKLCELLAAPYRLDHPAHNIDQHEQTLLPLKVLVVDDNDANLKLIYTLLNEQVELIDTAHNGSQAYSLSKSHKYDVIFMDIQMPIMDGITACKLIKESSLNEDTPIIAVTAHALNSEKEQLLKDGFEGYLTKPIDEDMLNQIICDHSPQLPVSRDKSKSTFEHSTAPFDSTRLDWTLALQRAGGKPELANEMLNMLLLSVPETLNLLNQAIVSNDCPQVLSVIHKFHGACCYTGVPKLKTLAETIETSLKNECVLDNIEPELFELQDELENLLVDANIDNNNKKDEL</sequence>
<dbReference type="Proteomes" id="UP000016534">
    <property type="component" value="Unassembled WGS sequence"/>
</dbReference>
<dbReference type="InterPro" id="IPR008207">
    <property type="entry name" value="Sig_transdc_His_kin_Hpt_dom"/>
</dbReference>
<dbReference type="InterPro" id="IPR019247">
    <property type="entry name" value="Histidine_kinase_BarA_N"/>
</dbReference>
<feature type="transmembrane region" description="Helical" evidence="16">
    <location>
        <begin position="27"/>
        <end position="48"/>
    </location>
</feature>
<dbReference type="NCBIfam" id="NF008318">
    <property type="entry name" value="PRK11107.1"/>
    <property type="match status" value="1"/>
</dbReference>
<dbReference type="SMART" id="SM00448">
    <property type="entry name" value="REC"/>
    <property type="match status" value="1"/>
</dbReference>
<feature type="domain" description="Response regulatory" evidence="18">
    <location>
        <begin position="552"/>
        <end position="669"/>
    </location>
</feature>
<evidence type="ECO:0000256" key="10">
    <source>
        <dbReference type="ARBA" id="ARBA00022989"/>
    </source>
</evidence>
<feature type="modified residue" description="Phosphohistidine" evidence="13">
    <location>
        <position position="882"/>
    </location>
</feature>
<accession>A0ABN0NE37</accession>
<reference evidence="20" key="1">
    <citation type="journal article" date="2012" name="J. Bacteriol.">
        <title>Genome sequences of type strains of seven species of the marine bacterium Pseudoalteromonas.</title>
        <authorList>
            <person name="Xie B.B."/>
            <person name="Shu Y.L."/>
            <person name="Qin Q.L."/>
            <person name="Rong J.C."/>
            <person name="Zhang X.Y."/>
            <person name="Chen X.L."/>
            <person name="Shi M."/>
            <person name="He H.L."/>
            <person name="Zhou B.C."/>
            <person name="Zhang Y.Z."/>
        </authorList>
    </citation>
    <scope>NUCLEOTIDE SEQUENCE [LARGE SCALE GENOMIC DNA]</scope>
    <source>
        <strain evidence="20">NCIMB 2128</strain>
    </source>
</reference>
<evidence type="ECO:0000259" key="18">
    <source>
        <dbReference type="PROSITE" id="PS50110"/>
    </source>
</evidence>
<comment type="caution">
    <text evidence="14">Lacks conserved residue(s) required for the propagation of feature annotation.</text>
</comment>
<dbReference type="Pfam" id="PF09984">
    <property type="entry name" value="sCache_4"/>
    <property type="match status" value="1"/>
</dbReference>
<dbReference type="CDD" id="cd00082">
    <property type="entry name" value="HisKA"/>
    <property type="match status" value="1"/>
</dbReference>
<dbReference type="Gene3D" id="1.10.287.130">
    <property type="match status" value="1"/>
</dbReference>
<dbReference type="SUPFAM" id="SSF52172">
    <property type="entry name" value="CheY-like"/>
    <property type="match status" value="2"/>
</dbReference>
<feature type="modified residue" description="4-aspartylphosphate" evidence="14">
    <location>
        <position position="738"/>
    </location>
</feature>
<evidence type="ECO:0000256" key="8">
    <source>
        <dbReference type="ARBA" id="ARBA00022741"/>
    </source>
</evidence>
<comment type="subcellular location">
    <subcellularLocation>
        <location evidence="2">Cell inner membrane</location>
        <topology evidence="2">Multi-pass membrane protein</topology>
    </subcellularLocation>
</comment>
<dbReference type="InterPro" id="IPR011006">
    <property type="entry name" value="CheY-like_superfamily"/>
</dbReference>
<evidence type="ECO:0000256" key="11">
    <source>
        <dbReference type="ARBA" id="ARBA00023012"/>
    </source>
</evidence>
<evidence type="ECO:0000256" key="9">
    <source>
        <dbReference type="ARBA" id="ARBA00022840"/>
    </source>
</evidence>